<organism evidence="2 3">
    <name type="scientific">Aquirufa aurantiipilula</name>
    <dbReference type="NCBI Taxonomy" id="2696561"/>
    <lineage>
        <taxon>Bacteria</taxon>
        <taxon>Pseudomonadati</taxon>
        <taxon>Bacteroidota</taxon>
        <taxon>Cytophagia</taxon>
        <taxon>Cytophagales</taxon>
        <taxon>Flectobacillaceae</taxon>
        <taxon>Aquirufa</taxon>
    </lineage>
</organism>
<protein>
    <recommendedName>
        <fullName evidence="4">LamG domain-containing protein</fullName>
    </recommendedName>
</protein>
<keyword evidence="1" id="KW-0472">Membrane</keyword>
<keyword evidence="1" id="KW-0812">Transmembrane</keyword>
<dbReference type="EMBL" id="JARJOW010000009">
    <property type="protein sequence ID" value="MDF5691596.1"/>
    <property type="molecule type" value="Genomic_DNA"/>
</dbReference>
<reference evidence="2 3" key="1">
    <citation type="submission" date="2023-03" db="EMBL/GenBank/DDBJ databases">
        <title>Genome sequencing of Aquirufa.</title>
        <authorList>
            <person name="Pitt A."/>
            <person name="Hahn M.W."/>
        </authorList>
    </citation>
    <scope>NUCLEOTIDE SEQUENCE [LARGE SCALE GENOMIC DNA]</scope>
    <source>
        <strain evidence="2 3">WAEICH-18A</strain>
    </source>
</reference>
<evidence type="ECO:0000313" key="3">
    <source>
        <dbReference type="Proteomes" id="UP001321344"/>
    </source>
</evidence>
<proteinExistence type="predicted"/>
<dbReference type="InterPro" id="IPR013320">
    <property type="entry name" value="ConA-like_dom_sf"/>
</dbReference>
<dbReference type="Pfam" id="PF13385">
    <property type="entry name" value="Laminin_G_3"/>
    <property type="match status" value="1"/>
</dbReference>
<gene>
    <name evidence="2" type="ORF">PQG43_12050</name>
</gene>
<evidence type="ECO:0000256" key="1">
    <source>
        <dbReference type="SAM" id="Phobius"/>
    </source>
</evidence>
<evidence type="ECO:0008006" key="4">
    <source>
        <dbReference type="Google" id="ProtNLM"/>
    </source>
</evidence>
<comment type="caution">
    <text evidence="2">The sequence shown here is derived from an EMBL/GenBank/DDBJ whole genome shotgun (WGS) entry which is preliminary data.</text>
</comment>
<dbReference type="Gene3D" id="2.60.120.200">
    <property type="match status" value="1"/>
</dbReference>
<evidence type="ECO:0000313" key="2">
    <source>
        <dbReference type="EMBL" id="MDF5691596.1"/>
    </source>
</evidence>
<keyword evidence="3" id="KW-1185">Reference proteome</keyword>
<sequence>MCSKNKWFSFVSILVFGGLSIGFISSCQKSKLEPTPIVENPLDVSTKNGMTAFYSFDGNWQDVSGNQHHALSQAGNLVVDRNGKANSALAFSESDKTPAIFPGSMMKKGATYCFWVYKSEPLKQFCIWNNTYTRPEKTAGVTKDATYGIKIYTLGIDNNYTIEYKIGFSPGIFIKIPYTPNQWDFFTVSVIEGTSSYPFPTFKVYRNGMLIYKQDVDPTAINAPEVSETLKLGGDPQINSTKGIEGKIDDIGIWSRLLTDDEIVRLFLKK</sequence>
<accession>A0ABT6BM87</accession>
<dbReference type="SUPFAM" id="SSF49899">
    <property type="entry name" value="Concanavalin A-like lectins/glucanases"/>
    <property type="match status" value="1"/>
</dbReference>
<dbReference type="Proteomes" id="UP001321344">
    <property type="component" value="Unassembled WGS sequence"/>
</dbReference>
<dbReference type="PROSITE" id="PS51257">
    <property type="entry name" value="PROKAR_LIPOPROTEIN"/>
    <property type="match status" value="1"/>
</dbReference>
<feature type="transmembrane region" description="Helical" evidence="1">
    <location>
        <begin position="7"/>
        <end position="25"/>
    </location>
</feature>
<name>A0ABT6BM87_9BACT</name>
<keyword evidence="1" id="KW-1133">Transmembrane helix</keyword>
<dbReference type="RefSeq" id="WP_276344815.1">
    <property type="nucleotide sequence ID" value="NZ_JARJOW010000009.1"/>
</dbReference>